<evidence type="ECO:0000256" key="8">
    <source>
        <dbReference type="SAM" id="MobiDB-lite"/>
    </source>
</evidence>
<evidence type="ECO:0000256" key="5">
    <source>
        <dbReference type="ARBA" id="ARBA00022806"/>
    </source>
</evidence>
<dbReference type="GO" id="GO:0016787">
    <property type="term" value="F:hydrolase activity"/>
    <property type="evidence" value="ECO:0007669"/>
    <property type="project" value="UniProtKB-KW"/>
</dbReference>
<keyword evidence="12" id="KW-1185">Reference proteome</keyword>
<dbReference type="FunFam" id="2.30.30.140:FF:000018">
    <property type="entry name" value="Serine/threonine-protein kinase 31"/>
    <property type="match status" value="1"/>
</dbReference>
<keyword evidence="4" id="KW-0378">Hydrolase</keyword>
<evidence type="ECO:0000256" key="2">
    <source>
        <dbReference type="ARBA" id="ARBA00022737"/>
    </source>
</evidence>
<dbReference type="Gene3D" id="1.25.10.10">
    <property type="entry name" value="Leucine-rich Repeat Variant"/>
    <property type="match status" value="1"/>
</dbReference>
<dbReference type="Pfam" id="PF04969">
    <property type="entry name" value="CS"/>
    <property type="match status" value="1"/>
</dbReference>
<comment type="catalytic activity">
    <reaction evidence="7">
        <text>ATP + H2O = ADP + phosphate + H(+)</text>
        <dbReference type="Rhea" id="RHEA:13065"/>
        <dbReference type="ChEBI" id="CHEBI:15377"/>
        <dbReference type="ChEBI" id="CHEBI:15378"/>
        <dbReference type="ChEBI" id="CHEBI:30616"/>
        <dbReference type="ChEBI" id="CHEBI:43474"/>
        <dbReference type="ChEBI" id="CHEBI:456216"/>
        <dbReference type="EC" id="3.6.4.13"/>
    </reaction>
</comment>
<evidence type="ECO:0000313" key="12">
    <source>
        <dbReference type="Proteomes" id="UP000694388"/>
    </source>
</evidence>
<dbReference type="InterPro" id="IPR008978">
    <property type="entry name" value="HSP20-like_chaperone"/>
</dbReference>
<keyword evidence="5" id="KW-0347">Helicase</keyword>
<dbReference type="Proteomes" id="UP000694388">
    <property type="component" value="Unplaced"/>
</dbReference>
<dbReference type="GO" id="GO:0042078">
    <property type="term" value="P:germ-line stem cell division"/>
    <property type="evidence" value="ECO:0007669"/>
    <property type="project" value="TreeGrafter"/>
</dbReference>
<dbReference type="PROSITE" id="PS50304">
    <property type="entry name" value="TUDOR"/>
    <property type="match status" value="1"/>
</dbReference>
<dbReference type="SUPFAM" id="SSF48371">
    <property type="entry name" value="ARM repeat"/>
    <property type="match status" value="1"/>
</dbReference>
<dbReference type="SUPFAM" id="SSF63748">
    <property type="entry name" value="Tudor/PWWP/MBT"/>
    <property type="match status" value="1"/>
</dbReference>
<feature type="domain" description="CS" evidence="10">
    <location>
        <begin position="815"/>
        <end position="901"/>
    </location>
</feature>
<dbReference type="Gene3D" id="2.60.40.790">
    <property type="match status" value="1"/>
</dbReference>
<evidence type="ECO:0000259" key="10">
    <source>
        <dbReference type="PROSITE" id="PS51203"/>
    </source>
</evidence>
<dbReference type="Pfam" id="PF00567">
    <property type="entry name" value="TUDOR"/>
    <property type="match status" value="1"/>
</dbReference>
<proteinExistence type="predicted"/>
<dbReference type="PANTHER" id="PTHR22655:SF2">
    <property type="entry name" value="ATP-DEPENDENT RNA HELICASE TDRD12-RELATED"/>
    <property type="match status" value="1"/>
</dbReference>
<name>A0A8C4R6Q4_EPTBU</name>
<evidence type="ECO:0000313" key="11">
    <source>
        <dbReference type="Ensembl" id="ENSEBUP00000025534.1"/>
    </source>
</evidence>
<feature type="compositionally biased region" description="Low complexity" evidence="8">
    <location>
        <begin position="948"/>
        <end position="959"/>
    </location>
</feature>
<evidence type="ECO:0000256" key="7">
    <source>
        <dbReference type="ARBA" id="ARBA00047984"/>
    </source>
</evidence>
<dbReference type="Ensembl" id="ENSEBUT00000026091.1">
    <property type="protein sequence ID" value="ENSEBUP00000025515.1"/>
    <property type="gene ID" value="ENSEBUG00000015716.1"/>
</dbReference>
<evidence type="ECO:0000256" key="1">
    <source>
        <dbReference type="ARBA" id="ARBA00012552"/>
    </source>
</evidence>
<keyword evidence="6" id="KW-0067">ATP-binding</keyword>
<dbReference type="PROSITE" id="PS51203">
    <property type="entry name" value="CS"/>
    <property type="match status" value="1"/>
</dbReference>
<organism evidence="11 12">
    <name type="scientific">Eptatretus burgeri</name>
    <name type="common">Inshore hagfish</name>
    <dbReference type="NCBI Taxonomy" id="7764"/>
    <lineage>
        <taxon>Eukaryota</taxon>
        <taxon>Metazoa</taxon>
        <taxon>Chordata</taxon>
        <taxon>Craniata</taxon>
        <taxon>Vertebrata</taxon>
        <taxon>Cyclostomata</taxon>
        <taxon>Myxini</taxon>
        <taxon>Myxiniformes</taxon>
        <taxon>Myxinidae</taxon>
        <taxon>Eptatretinae</taxon>
        <taxon>Eptatretus</taxon>
    </lineage>
</organism>
<sequence length="972" mass="107665">MFCSSSRSGMACRDRHSLIAEKGSHLNTRLALGSTVTVYVTSILDAARFLGCVESNSEVDLSDRELDREQVATSSLRITGKMSVFFAQHSPVMPKRVKLGCLYAFRQNGEVFSRVRVCGLPQAKAMGHGWPVPICFVDEGRLGWARLEHLAELPLHLSVLQPLCTEVVLCRLCPADRGFTWPPRAMQYMAEKLVGTKLKGRVVLALGNTLWLDPLVFLNVLPGTRMQTVEFSARGLLLTSGLAVPAPEHLTHLALLCKQAGLPGPFISGMQKESVSKPGSPTTRTEIADQETKCPKYEVIQETGLSLPVIVSAFDSPLLFYIQKKELLPRLDELHDKLNELGGVEMKQDETVSLQKQDLCLAQFPLDKKWYRGKLIEPVNETTWEVLFLDYGDTTNVPLVQIKPLPSQFLNLPFQAVRCSLFSINLPDRCFTESHSDSLWQNLHLKTYVATLISVSENGDGRQHFVELEENGISLASQLVRCGMAQPSSVALPRLFEVKETNNTSSPDDICELCAMLYLLLGCDKGSLKRLQATAALQIWADTIEPSNGNLSLAQWWRALMATANLLPYLTAPEELTAVVTALVLALRKCLDEDEKLLHRNFLDKAIVALCFVLDKAECVTARVPALTALTHLTAQKNHEQYSLKLLASACQQLHGGDPFSTPYDACIILAGLPDSCEPLLAEVLLNTNSVSSLCALLETASLPVAIHRAACQVIMKTAKHSDCICGKLQQTGGVDTIFHFVSVSHNSQAVKLALMALKQLFTRVEDLVPTFEEQARATVARFLPLNLDILQIMMECNQKSLWNIPVDLSQIKIRCCPEVLWHQQTDKIILTVMICEAKDFLFDIEEDCVTLSACSANICYTLKLQLFAPVREAKSTCCIRTLHITISLEKQHPASWPRLLENSRIHRNIHCNIESLSDSTCRRLPAFSGKKTEGKAPSERNSDLWDSASESNTSATSSENMIALVNPLLPL</sequence>
<dbReference type="SUPFAM" id="SSF49764">
    <property type="entry name" value="HSP20-like chaperones"/>
    <property type="match status" value="1"/>
</dbReference>
<accession>A0A8C4R6Q4</accession>
<dbReference type="InterPro" id="IPR016024">
    <property type="entry name" value="ARM-type_fold"/>
</dbReference>
<evidence type="ECO:0000256" key="6">
    <source>
        <dbReference type="ARBA" id="ARBA00022840"/>
    </source>
</evidence>
<dbReference type="EC" id="3.6.4.13" evidence="1"/>
<dbReference type="InterPro" id="IPR011989">
    <property type="entry name" value="ARM-like"/>
</dbReference>
<dbReference type="SMART" id="SM00333">
    <property type="entry name" value="TUDOR"/>
    <property type="match status" value="1"/>
</dbReference>
<evidence type="ECO:0000256" key="4">
    <source>
        <dbReference type="ARBA" id="ARBA00022801"/>
    </source>
</evidence>
<evidence type="ECO:0000259" key="9">
    <source>
        <dbReference type="PROSITE" id="PS50304"/>
    </source>
</evidence>
<dbReference type="PANTHER" id="PTHR22655">
    <property type="entry name" value="ATP-DEPENDENT RNA HELICASE TDRD12-RELATED"/>
    <property type="match status" value="1"/>
</dbReference>
<dbReference type="InterPro" id="IPR035437">
    <property type="entry name" value="SNase_OB-fold_sf"/>
</dbReference>
<dbReference type="InterPro" id="IPR002999">
    <property type="entry name" value="Tudor"/>
</dbReference>
<feature type="compositionally biased region" description="Basic and acidic residues" evidence="8">
    <location>
        <begin position="931"/>
        <end position="944"/>
    </location>
</feature>
<reference evidence="11" key="1">
    <citation type="submission" date="2025-05" db="UniProtKB">
        <authorList>
            <consortium name="Ensembl"/>
        </authorList>
    </citation>
    <scope>IDENTIFICATION</scope>
</reference>
<dbReference type="InterPro" id="IPR007052">
    <property type="entry name" value="CS_dom"/>
</dbReference>
<feature type="domain" description="Tudor" evidence="9">
    <location>
        <begin position="353"/>
        <end position="412"/>
    </location>
</feature>
<dbReference type="OMA" id="CHALCEM"/>
<keyword evidence="2" id="KW-0677">Repeat</keyword>
<evidence type="ECO:0000256" key="3">
    <source>
        <dbReference type="ARBA" id="ARBA00022741"/>
    </source>
</evidence>
<protein>
    <recommendedName>
        <fullName evidence="1">RNA helicase</fullName>
        <ecNumber evidence="1">3.6.4.13</ecNumber>
    </recommendedName>
</protein>
<dbReference type="Gene3D" id="2.40.50.90">
    <property type="match status" value="1"/>
</dbReference>
<keyword evidence="3" id="KW-0547">Nucleotide-binding</keyword>
<dbReference type="AlphaFoldDB" id="A0A8C4R6Q4"/>
<dbReference type="GO" id="GO:0003724">
    <property type="term" value="F:RNA helicase activity"/>
    <property type="evidence" value="ECO:0007669"/>
    <property type="project" value="UniProtKB-EC"/>
</dbReference>
<feature type="region of interest" description="Disordered" evidence="8">
    <location>
        <begin position="929"/>
        <end position="959"/>
    </location>
</feature>
<dbReference type="Ensembl" id="ENSEBUT00000026110.1">
    <property type="protein sequence ID" value="ENSEBUP00000025534.1"/>
    <property type="gene ID" value="ENSEBUG00000015716.1"/>
</dbReference>
<dbReference type="GO" id="GO:0005524">
    <property type="term" value="F:ATP binding"/>
    <property type="evidence" value="ECO:0007669"/>
    <property type="project" value="UniProtKB-KW"/>
</dbReference>
<dbReference type="Gene3D" id="2.30.30.140">
    <property type="match status" value="1"/>
</dbReference>